<name>A0A3D9ZJJ2_9ACTN</name>
<accession>A0A3D9ZJJ2</accession>
<organism evidence="1 2">
    <name type="scientific">Asanoa ferruginea</name>
    <dbReference type="NCBI Taxonomy" id="53367"/>
    <lineage>
        <taxon>Bacteria</taxon>
        <taxon>Bacillati</taxon>
        <taxon>Actinomycetota</taxon>
        <taxon>Actinomycetes</taxon>
        <taxon>Micromonosporales</taxon>
        <taxon>Micromonosporaceae</taxon>
        <taxon>Asanoa</taxon>
    </lineage>
</organism>
<dbReference type="RefSeq" id="WP_116068890.1">
    <property type="nucleotide sequence ID" value="NZ_BONB01000014.1"/>
</dbReference>
<sequence>MTERASDLLGRVAVDPAGRPLGRVVDLVADGPQITAAIVVRGPWGRLLGYERDEAGGPWLLEAVARLILRRDMTTVPWSELRLR</sequence>
<reference evidence="1 2" key="1">
    <citation type="submission" date="2018-08" db="EMBL/GenBank/DDBJ databases">
        <title>Sequencing the genomes of 1000 actinobacteria strains.</title>
        <authorList>
            <person name="Klenk H.-P."/>
        </authorList>
    </citation>
    <scope>NUCLEOTIDE SEQUENCE [LARGE SCALE GENOMIC DNA]</scope>
    <source>
        <strain evidence="1 2">DSM 44099</strain>
    </source>
</reference>
<keyword evidence="2" id="KW-1185">Reference proteome</keyword>
<comment type="caution">
    <text evidence="1">The sequence shown here is derived from an EMBL/GenBank/DDBJ whole genome shotgun (WGS) entry which is preliminary data.</text>
</comment>
<evidence type="ECO:0000313" key="2">
    <source>
        <dbReference type="Proteomes" id="UP000256913"/>
    </source>
</evidence>
<evidence type="ECO:0008006" key="3">
    <source>
        <dbReference type="Google" id="ProtNLM"/>
    </source>
</evidence>
<dbReference type="AlphaFoldDB" id="A0A3D9ZJJ2"/>
<evidence type="ECO:0000313" key="1">
    <source>
        <dbReference type="EMBL" id="REF97445.1"/>
    </source>
</evidence>
<proteinExistence type="predicted"/>
<dbReference type="EMBL" id="QUMQ01000001">
    <property type="protein sequence ID" value="REF97445.1"/>
    <property type="molecule type" value="Genomic_DNA"/>
</dbReference>
<dbReference type="OrthoDB" id="3430164at2"/>
<gene>
    <name evidence="1" type="ORF">DFJ67_3443</name>
</gene>
<protein>
    <recommendedName>
        <fullName evidence="3">PRC-barrel domain protein</fullName>
    </recommendedName>
</protein>
<dbReference type="Proteomes" id="UP000256913">
    <property type="component" value="Unassembled WGS sequence"/>
</dbReference>